<proteinExistence type="predicted"/>
<keyword evidence="2" id="KW-1185">Reference proteome</keyword>
<organism evidence="1 2">
    <name type="scientific">Chitinilyticum piscinae</name>
    <dbReference type="NCBI Taxonomy" id="2866724"/>
    <lineage>
        <taxon>Bacteria</taxon>
        <taxon>Pseudomonadati</taxon>
        <taxon>Pseudomonadota</taxon>
        <taxon>Betaproteobacteria</taxon>
        <taxon>Neisseriales</taxon>
        <taxon>Chitinibacteraceae</taxon>
        <taxon>Chitinilyticum</taxon>
    </lineage>
</organism>
<reference evidence="1 2" key="1">
    <citation type="submission" date="2020-10" db="EMBL/GenBank/DDBJ databases">
        <title>The genome sequence of Chitinilyticum litopenaei 4Y14.</title>
        <authorList>
            <person name="Liu Y."/>
        </authorList>
    </citation>
    <scope>NUCLEOTIDE SEQUENCE [LARGE SCALE GENOMIC DNA]</scope>
    <source>
        <strain evidence="1 2">4Y14</strain>
    </source>
</reference>
<comment type="caution">
    <text evidence="1">The sequence shown here is derived from an EMBL/GenBank/DDBJ whole genome shotgun (WGS) entry which is preliminary data.</text>
</comment>
<protein>
    <submittedName>
        <fullName evidence="1">Uncharacterized protein</fullName>
    </submittedName>
</protein>
<dbReference type="EMBL" id="JADFUA010000001">
    <property type="protein sequence ID" value="MBE9607906.1"/>
    <property type="molecule type" value="Genomic_DNA"/>
</dbReference>
<evidence type="ECO:0000313" key="2">
    <source>
        <dbReference type="Proteomes" id="UP000604481"/>
    </source>
</evidence>
<accession>A0A8J7FKQ1</accession>
<evidence type="ECO:0000313" key="1">
    <source>
        <dbReference type="EMBL" id="MBE9607906.1"/>
    </source>
</evidence>
<gene>
    <name evidence="1" type="ORF">INR99_00945</name>
</gene>
<name>A0A8J7FKQ1_9NEIS</name>
<sequence>MLIAADALLPALPRAWHGALVDPADLPQLGARLPASWLLALSPGVDPATALDVLWGSVLADLPQTSALLKETVQGYALLRLAADDLRLVYGFRRAAKPCAMVGHLPHAGTSPAPLAGLPSWWLALHAVHDGWYAPKDGSRGHLPLAGWSNLAGPDWLLEPELRARLSCDPAQTWLGYRHGGGGYLGFARNAAGAWQALEVWSRKLAEPEYLADVLARYDAWTAAHLEEMDAREPEG</sequence>
<dbReference type="Proteomes" id="UP000604481">
    <property type="component" value="Unassembled WGS sequence"/>
</dbReference>
<dbReference type="RefSeq" id="WP_194114415.1">
    <property type="nucleotide sequence ID" value="NZ_JADFUA010000001.1"/>
</dbReference>
<dbReference type="AlphaFoldDB" id="A0A8J7FKQ1"/>